<dbReference type="OrthoDB" id="9812539at2"/>
<feature type="transmembrane region" description="Helical" evidence="1">
    <location>
        <begin position="103"/>
        <end position="129"/>
    </location>
</feature>
<dbReference type="Proteomes" id="UP000245974">
    <property type="component" value="Unassembled WGS sequence"/>
</dbReference>
<reference evidence="3" key="1">
    <citation type="submission" date="2018-03" db="EMBL/GenBank/DDBJ databases">
        <authorList>
            <person name="Blom J."/>
        </authorList>
    </citation>
    <scope>NUCLEOTIDE SEQUENCE [LARGE SCALE GENOMIC DNA]</scope>
    <source>
        <strain evidence="3">KPC-SM-21</strain>
    </source>
</reference>
<evidence type="ECO:0000313" key="2">
    <source>
        <dbReference type="EMBL" id="SPL70005.1"/>
    </source>
</evidence>
<evidence type="ECO:0000256" key="1">
    <source>
        <dbReference type="SAM" id="Phobius"/>
    </source>
</evidence>
<dbReference type="InterPro" id="IPR021329">
    <property type="entry name" value="DUF2938"/>
</dbReference>
<proteinExistence type="predicted"/>
<organism evidence="2 3">
    <name type="scientific">Acinetobacter stercoris</name>
    <dbReference type="NCBI Taxonomy" id="2126983"/>
    <lineage>
        <taxon>Bacteria</taxon>
        <taxon>Pseudomonadati</taxon>
        <taxon>Pseudomonadota</taxon>
        <taxon>Gammaproteobacteria</taxon>
        <taxon>Moraxellales</taxon>
        <taxon>Moraxellaceae</taxon>
        <taxon>Acinetobacter</taxon>
    </lineage>
</organism>
<keyword evidence="1" id="KW-0812">Transmembrane</keyword>
<keyword evidence="1" id="KW-1133">Transmembrane helix</keyword>
<dbReference type="GeneID" id="84208768"/>
<feature type="transmembrane region" description="Helical" evidence="1">
    <location>
        <begin position="141"/>
        <end position="165"/>
    </location>
</feature>
<name>A0A2U3MX94_9GAMM</name>
<sequence>MLVNIQLFLKIILIGVGATIILDLWALFLNKFFRIPITNWAMVGRWLGHIPKGELVQKQLNKAPSLDYELGLGWLAHYLIGISYILVLIAFEGKAWLSQPTVFPPLVISWFLLIAPFFIMMPCMGAGVAGANTPSPIKTRLISIAGHTVFGLGIYGSAVILNLLIS</sequence>
<dbReference type="RefSeq" id="WP_004859518.1">
    <property type="nucleotide sequence ID" value="NZ_OOGT01000037.1"/>
</dbReference>
<keyword evidence="1" id="KW-0472">Membrane</keyword>
<keyword evidence="3" id="KW-1185">Reference proteome</keyword>
<dbReference type="EMBL" id="OOGT01000037">
    <property type="protein sequence ID" value="SPL70005.1"/>
    <property type="molecule type" value="Genomic_DNA"/>
</dbReference>
<evidence type="ECO:0008006" key="4">
    <source>
        <dbReference type="Google" id="ProtNLM"/>
    </source>
</evidence>
<dbReference type="InParanoid" id="A0A2U3MX94"/>
<feature type="transmembrane region" description="Helical" evidence="1">
    <location>
        <begin position="7"/>
        <end position="28"/>
    </location>
</feature>
<protein>
    <recommendedName>
        <fullName evidence="4">DUF2938 domain-containing protein</fullName>
    </recommendedName>
</protein>
<evidence type="ECO:0000313" key="3">
    <source>
        <dbReference type="Proteomes" id="UP000245974"/>
    </source>
</evidence>
<gene>
    <name evidence="2" type="ORF">KPC_1183</name>
</gene>
<feature type="transmembrane region" description="Helical" evidence="1">
    <location>
        <begin position="72"/>
        <end position="91"/>
    </location>
</feature>
<dbReference type="Pfam" id="PF11158">
    <property type="entry name" value="DUF2938"/>
    <property type="match status" value="1"/>
</dbReference>
<accession>A0A2U3MX94</accession>
<dbReference type="AlphaFoldDB" id="A0A2U3MX94"/>